<reference evidence="2" key="2">
    <citation type="journal article" date="2023" name="IMA Fungus">
        <title>Comparative genomic study of the Penicillium genus elucidates a diverse pangenome and 15 lateral gene transfer events.</title>
        <authorList>
            <person name="Petersen C."/>
            <person name="Sorensen T."/>
            <person name="Nielsen M.R."/>
            <person name="Sondergaard T.E."/>
            <person name="Sorensen J.L."/>
            <person name="Fitzpatrick D.A."/>
            <person name="Frisvad J.C."/>
            <person name="Nielsen K.L."/>
        </authorList>
    </citation>
    <scope>NUCLEOTIDE SEQUENCE</scope>
    <source>
        <strain evidence="2">IBT 17660</strain>
    </source>
</reference>
<evidence type="ECO:0000256" key="1">
    <source>
        <dbReference type="SAM" id="MobiDB-lite"/>
    </source>
</evidence>
<dbReference type="Proteomes" id="UP001147760">
    <property type="component" value="Unassembled WGS sequence"/>
</dbReference>
<accession>A0A9W9WMR1</accession>
<keyword evidence="3" id="KW-1185">Reference proteome</keyword>
<feature type="compositionally biased region" description="Low complexity" evidence="1">
    <location>
        <begin position="124"/>
        <end position="136"/>
    </location>
</feature>
<feature type="compositionally biased region" description="Basic and acidic residues" evidence="1">
    <location>
        <begin position="137"/>
        <end position="155"/>
    </location>
</feature>
<sequence>MARLTEGQQDPLHIFSEFDDPVRQQLVQQIVEDDEWLRVIPRQNLYALWFSDLDVLQKMANAQTAQEREIRRRALRRVVAQYDVPRVWASERHTDTTSEAEALPGSTSSSRLPWPGLRERSRSRSPNVRSPTVAAATRERRESSASVRREAWKEEKKTVDLPSESGIRDGHQCVVIKRGLPLIESAYILPKKLNGTKDDDPITLDCWDWLKDFWGEEKVSKLQSLLLSEGTMDMERLYNQITLEVHVHRYWDCAQIALRPIWVSEDRTEMQIAYHWLPLTENMPGAAEHIRYEYVSIMENPYQDPKYRPRETPGGNNVVFHTETGVRISSGYVFTVKTDNKDERPLPSMELLELRWHVFGFCWRIAPG</sequence>
<proteinExistence type="predicted"/>
<feature type="region of interest" description="Disordered" evidence="1">
    <location>
        <begin position="93"/>
        <end position="155"/>
    </location>
</feature>
<gene>
    <name evidence="2" type="ORF">N7530_007727</name>
</gene>
<dbReference type="AlphaFoldDB" id="A0A9W9WMR1"/>
<reference evidence="2" key="1">
    <citation type="submission" date="2022-12" db="EMBL/GenBank/DDBJ databases">
        <authorList>
            <person name="Petersen C."/>
        </authorList>
    </citation>
    <scope>NUCLEOTIDE SEQUENCE</scope>
    <source>
        <strain evidence="2">IBT 17660</strain>
    </source>
</reference>
<evidence type="ECO:0008006" key="4">
    <source>
        <dbReference type="Google" id="ProtNLM"/>
    </source>
</evidence>
<organism evidence="2 3">
    <name type="scientific">Penicillium desertorum</name>
    <dbReference type="NCBI Taxonomy" id="1303715"/>
    <lineage>
        <taxon>Eukaryota</taxon>
        <taxon>Fungi</taxon>
        <taxon>Dikarya</taxon>
        <taxon>Ascomycota</taxon>
        <taxon>Pezizomycotina</taxon>
        <taxon>Eurotiomycetes</taxon>
        <taxon>Eurotiomycetidae</taxon>
        <taxon>Eurotiales</taxon>
        <taxon>Aspergillaceae</taxon>
        <taxon>Penicillium</taxon>
    </lineage>
</organism>
<name>A0A9W9WMR1_9EURO</name>
<protein>
    <recommendedName>
        <fullName evidence="4">HNH nuclease domain-containing protein</fullName>
    </recommendedName>
</protein>
<dbReference type="EMBL" id="JAPWDO010000005">
    <property type="protein sequence ID" value="KAJ5470370.1"/>
    <property type="molecule type" value="Genomic_DNA"/>
</dbReference>
<evidence type="ECO:0000313" key="2">
    <source>
        <dbReference type="EMBL" id="KAJ5470370.1"/>
    </source>
</evidence>
<evidence type="ECO:0000313" key="3">
    <source>
        <dbReference type="Proteomes" id="UP001147760"/>
    </source>
</evidence>
<comment type="caution">
    <text evidence="2">The sequence shown here is derived from an EMBL/GenBank/DDBJ whole genome shotgun (WGS) entry which is preliminary data.</text>
</comment>
<dbReference type="OrthoDB" id="5416097at2759"/>